<dbReference type="InterPro" id="IPR019270">
    <property type="entry name" value="DUF2283"/>
</dbReference>
<evidence type="ECO:0000313" key="2">
    <source>
        <dbReference type="Proteomes" id="UP000005741"/>
    </source>
</evidence>
<accession>H1Z4G9</accession>
<dbReference type="OrthoDB" id="92278at2157"/>
<dbReference type="AlphaFoldDB" id="H1Z4G9"/>
<sequence length="124" mass="14106">MNNNPVQQKADSIDYDYENDSLFLYTKGMGYKQSLNLDNIIVDFDDKYQIKGVEILGASEKFGVSKFELRKPEEIKIYLEISENVVELSVNLTLERRNRHVPKVISVTGLNESNIPSGKMALSC</sequence>
<protein>
    <recommendedName>
        <fullName evidence="3">DUF2283 domain-containing protein</fullName>
    </recommendedName>
</protein>
<dbReference type="PANTHER" id="PTHR37029">
    <property type="entry name" value="SSR1768 PROTEIN"/>
    <property type="match status" value="1"/>
</dbReference>
<dbReference type="RefSeq" id="WP_004079247.1">
    <property type="nucleotide sequence ID" value="NZ_CM001436.1"/>
</dbReference>
<dbReference type="Proteomes" id="UP000005741">
    <property type="component" value="Chromosome"/>
</dbReference>
<dbReference type="HOGENOM" id="CLU_161126_0_0_2"/>
<reference evidence="1 2" key="1">
    <citation type="submission" date="2011-10" db="EMBL/GenBank/DDBJ databases">
        <title>The Improved High-Quality Draft genome of Methanoplanus limicola DSM 2279.</title>
        <authorList>
            <consortium name="US DOE Joint Genome Institute (JGI-PGF)"/>
            <person name="Lucas S."/>
            <person name="Copeland A."/>
            <person name="Lapidus A."/>
            <person name="Glavina del Rio T."/>
            <person name="Dalin E."/>
            <person name="Tice H."/>
            <person name="Bruce D."/>
            <person name="Goodwin L."/>
            <person name="Pitluck S."/>
            <person name="Peters L."/>
            <person name="Mikhailova N."/>
            <person name="Lu M."/>
            <person name="Kyrpides N."/>
            <person name="Mavromatis K."/>
            <person name="Ivanova N."/>
            <person name="Markowitz V."/>
            <person name="Cheng J.-F."/>
            <person name="Hugenholtz P."/>
            <person name="Woyke T."/>
            <person name="Wu D."/>
            <person name="Wirth R."/>
            <person name="Brambilla E.-M."/>
            <person name="Klenk H.-P."/>
            <person name="Eisen J.A."/>
        </authorList>
    </citation>
    <scope>NUCLEOTIDE SEQUENCE [LARGE SCALE GENOMIC DNA]</scope>
    <source>
        <strain evidence="1 2">DSM 2279</strain>
    </source>
</reference>
<organism evidence="1 2">
    <name type="scientific">Methanoplanus limicola DSM 2279</name>
    <dbReference type="NCBI Taxonomy" id="937775"/>
    <lineage>
        <taxon>Archaea</taxon>
        <taxon>Methanobacteriati</taxon>
        <taxon>Methanobacteriota</taxon>
        <taxon>Stenosarchaea group</taxon>
        <taxon>Methanomicrobia</taxon>
        <taxon>Methanomicrobiales</taxon>
        <taxon>Methanomicrobiaceae</taxon>
        <taxon>Methanoplanus</taxon>
    </lineage>
</organism>
<proteinExistence type="predicted"/>
<evidence type="ECO:0000313" key="1">
    <source>
        <dbReference type="EMBL" id="EHQ36717.1"/>
    </source>
</evidence>
<dbReference type="Pfam" id="PF10049">
    <property type="entry name" value="DUF2283"/>
    <property type="match status" value="1"/>
</dbReference>
<name>H1Z4G9_9EURY</name>
<dbReference type="PANTHER" id="PTHR37029:SF1">
    <property type="entry name" value="SSR1768 PROTEIN"/>
    <property type="match status" value="1"/>
</dbReference>
<dbReference type="STRING" id="937775.Metlim_2679"/>
<keyword evidence="2" id="KW-1185">Reference proteome</keyword>
<evidence type="ECO:0008006" key="3">
    <source>
        <dbReference type="Google" id="ProtNLM"/>
    </source>
</evidence>
<dbReference type="InParanoid" id="H1Z4G9"/>
<gene>
    <name evidence="1" type="ORF">Metlim_2679</name>
</gene>
<dbReference type="EMBL" id="CM001436">
    <property type="protein sequence ID" value="EHQ36717.1"/>
    <property type="molecule type" value="Genomic_DNA"/>
</dbReference>